<keyword evidence="6" id="KW-1185">Reference proteome</keyword>
<dbReference type="SMART" id="SM00345">
    <property type="entry name" value="HTH_GNTR"/>
    <property type="match status" value="1"/>
</dbReference>
<sequence length="118" mass="12728">MELTVDPSDPLPPYEQVRRRLHDLITAGALADDERLPPVRQLAGDLGLAAGTVARAYKLLEEEGLLLTRRGAGTRVRRSAGAGPRGRLLGEQTATFVARARELGFTADEIRRAVDGAL</sequence>
<dbReference type="GO" id="GO:0003700">
    <property type="term" value="F:DNA-binding transcription factor activity"/>
    <property type="evidence" value="ECO:0007669"/>
    <property type="project" value="InterPro"/>
</dbReference>
<keyword evidence="1" id="KW-0805">Transcription regulation</keyword>
<dbReference type="InterPro" id="IPR000524">
    <property type="entry name" value="Tscrpt_reg_HTH_GntR"/>
</dbReference>
<dbReference type="InterPro" id="IPR036388">
    <property type="entry name" value="WH-like_DNA-bd_sf"/>
</dbReference>
<dbReference type="AlphaFoldDB" id="A0A1I1MZT4"/>
<gene>
    <name evidence="5" type="ORF">SAMN04487968_11412</name>
</gene>
<organism evidence="5 6">
    <name type="scientific">Nocardioides terrae</name>
    <dbReference type="NCBI Taxonomy" id="574651"/>
    <lineage>
        <taxon>Bacteria</taxon>
        <taxon>Bacillati</taxon>
        <taxon>Actinomycetota</taxon>
        <taxon>Actinomycetes</taxon>
        <taxon>Propionibacteriales</taxon>
        <taxon>Nocardioidaceae</taxon>
        <taxon>Nocardioides</taxon>
    </lineage>
</organism>
<evidence type="ECO:0000313" key="6">
    <source>
        <dbReference type="Proteomes" id="UP000198832"/>
    </source>
</evidence>
<evidence type="ECO:0000256" key="3">
    <source>
        <dbReference type="ARBA" id="ARBA00023163"/>
    </source>
</evidence>
<dbReference type="InterPro" id="IPR036390">
    <property type="entry name" value="WH_DNA-bd_sf"/>
</dbReference>
<accession>A0A1I1MZT4</accession>
<dbReference type="RefSeq" id="WP_245750386.1">
    <property type="nucleotide sequence ID" value="NZ_FOLB01000014.1"/>
</dbReference>
<dbReference type="PANTHER" id="PTHR38445:SF9">
    <property type="entry name" value="HTH-TYPE TRANSCRIPTIONAL REPRESSOR YTRA"/>
    <property type="match status" value="1"/>
</dbReference>
<reference evidence="5 6" key="1">
    <citation type="submission" date="2016-10" db="EMBL/GenBank/DDBJ databases">
        <authorList>
            <person name="de Groot N.N."/>
        </authorList>
    </citation>
    <scope>NUCLEOTIDE SEQUENCE [LARGE SCALE GENOMIC DNA]</scope>
    <source>
        <strain evidence="5 6">CGMCC 1.7056</strain>
    </source>
</reference>
<keyword evidence="2 5" id="KW-0238">DNA-binding</keyword>
<dbReference type="SUPFAM" id="SSF46785">
    <property type="entry name" value="Winged helix' DNA-binding domain"/>
    <property type="match status" value="1"/>
</dbReference>
<dbReference type="GO" id="GO:0003677">
    <property type="term" value="F:DNA binding"/>
    <property type="evidence" value="ECO:0007669"/>
    <property type="project" value="UniProtKB-KW"/>
</dbReference>
<protein>
    <submittedName>
        <fullName evidence="5">DNA-binding transcriptional regulator YhcF, GntR family</fullName>
    </submittedName>
</protein>
<dbReference type="EMBL" id="FOLB01000014">
    <property type="protein sequence ID" value="SFC90685.1"/>
    <property type="molecule type" value="Genomic_DNA"/>
</dbReference>
<evidence type="ECO:0000256" key="2">
    <source>
        <dbReference type="ARBA" id="ARBA00023125"/>
    </source>
</evidence>
<feature type="domain" description="HTH gntR-type" evidence="4">
    <location>
        <begin position="11"/>
        <end position="79"/>
    </location>
</feature>
<dbReference type="Pfam" id="PF00392">
    <property type="entry name" value="GntR"/>
    <property type="match status" value="1"/>
</dbReference>
<dbReference type="STRING" id="574651.SAMN04487968_11412"/>
<dbReference type="Gene3D" id="1.10.10.10">
    <property type="entry name" value="Winged helix-like DNA-binding domain superfamily/Winged helix DNA-binding domain"/>
    <property type="match status" value="1"/>
</dbReference>
<dbReference type="PANTHER" id="PTHR38445">
    <property type="entry name" value="HTH-TYPE TRANSCRIPTIONAL REPRESSOR YTRA"/>
    <property type="match status" value="1"/>
</dbReference>
<evidence type="ECO:0000256" key="1">
    <source>
        <dbReference type="ARBA" id="ARBA00023015"/>
    </source>
</evidence>
<evidence type="ECO:0000259" key="4">
    <source>
        <dbReference type="PROSITE" id="PS50949"/>
    </source>
</evidence>
<proteinExistence type="predicted"/>
<keyword evidence="3" id="KW-0804">Transcription</keyword>
<dbReference type="Proteomes" id="UP000198832">
    <property type="component" value="Unassembled WGS sequence"/>
</dbReference>
<evidence type="ECO:0000313" key="5">
    <source>
        <dbReference type="EMBL" id="SFC90685.1"/>
    </source>
</evidence>
<name>A0A1I1MZT4_9ACTN</name>
<dbReference type="PROSITE" id="PS50949">
    <property type="entry name" value="HTH_GNTR"/>
    <property type="match status" value="1"/>
</dbReference>